<dbReference type="HAMAP" id="MF_01161">
    <property type="entry name" value="tRNA_Ile_lys_synt"/>
    <property type="match status" value="1"/>
</dbReference>
<evidence type="ECO:0000256" key="3">
    <source>
        <dbReference type="ARBA" id="ARBA00022598"/>
    </source>
</evidence>
<feature type="region of interest" description="Disordered" evidence="9">
    <location>
        <begin position="341"/>
        <end position="374"/>
    </location>
</feature>
<dbReference type="GO" id="GO:0032267">
    <property type="term" value="F:tRNA(Ile)-lysidine synthase activity"/>
    <property type="evidence" value="ECO:0007669"/>
    <property type="project" value="UniProtKB-EC"/>
</dbReference>
<comment type="function">
    <text evidence="8">Ligates lysine onto the cytidine present at position 34 of the AUA codon-specific tRNA(Ile) that contains the anticodon CAU, in an ATP-dependent manner. Cytidine is converted to lysidine, thus changing the amino acid specificity of the tRNA from methionine to isoleucine.</text>
</comment>
<feature type="compositionally biased region" description="Low complexity" evidence="9">
    <location>
        <begin position="351"/>
        <end position="361"/>
    </location>
</feature>
<dbReference type="RefSeq" id="WP_249297834.1">
    <property type="nucleotide sequence ID" value="NZ_JACRSX010000007.1"/>
</dbReference>
<evidence type="ECO:0000256" key="5">
    <source>
        <dbReference type="ARBA" id="ARBA00022741"/>
    </source>
</evidence>
<evidence type="ECO:0000259" key="10">
    <source>
        <dbReference type="SMART" id="SM00977"/>
    </source>
</evidence>
<keyword evidence="5 8" id="KW-0547">Nucleotide-binding</keyword>
<feature type="domain" description="Lysidine-tRNA(Ile) synthetase C-terminal" evidence="10">
    <location>
        <begin position="432"/>
        <end position="506"/>
    </location>
</feature>
<evidence type="ECO:0000313" key="11">
    <source>
        <dbReference type="EMBL" id="MBC8562439.1"/>
    </source>
</evidence>
<gene>
    <name evidence="8 11" type="primary">tilS</name>
    <name evidence="11" type="ORF">H8704_07330</name>
</gene>
<dbReference type="NCBIfam" id="TIGR02433">
    <property type="entry name" value="lysidine_TilS_C"/>
    <property type="match status" value="1"/>
</dbReference>
<comment type="subcellular location">
    <subcellularLocation>
        <location evidence="1 8">Cytoplasm</location>
    </subcellularLocation>
</comment>
<organism evidence="11 12">
    <name type="scientific">Jutongia huaianensis</name>
    <dbReference type="NCBI Taxonomy" id="2763668"/>
    <lineage>
        <taxon>Bacteria</taxon>
        <taxon>Bacillati</taxon>
        <taxon>Bacillota</taxon>
        <taxon>Clostridia</taxon>
        <taxon>Lachnospirales</taxon>
        <taxon>Lachnospiraceae</taxon>
        <taxon>Jutongia</taxon>
    </lineage>
</organism>
<evidence type="ECO:0000256" key="4">
    <source>
        <dbReference type="ARBA" id="ARBA00022694"/>
    </source>
</evidence>
<keyword evidence="2 8" id="KW-0963">Cytoplasm</keyword>
<protein>
    <recommendedName>
        <fullName evidence="8">tRNA(Ile)-lysidine synthase</fullName>
        <ecNumber evidence="8">6.3.4.19</ecNumber>
    </recommendedName>
    <alternativeName>
        <fullName evidence="8">tRNA(Ile)-2-lysyl-cytidine synthase</fullName>
    </alternativeName>
    <alternativeName>
        <fullName evidence="8">tRNA(Ile)-lysidine synthetase</fullName>
    </alternativeName>
</protein>
<dbReference type="Gene3D" id="3.40.50.620">
    <property type="entry name" value="HUPs"/>
    <property type="match status" value="1"/>
</dbReference>
<dbReference type="EMBL" id="JACRSX010000007">
    <property type="protein sequence ID" value="MBC8562439.1"/>
    <property type="molecule type" value="Genomic_DNA"/>
</dbReference>
<dbReference type="EC" id="6.3.4.19" evidence="8"/>
<feature type="binding site" evidence="8">
    <location>
        <begin position="30"/>
        <end position="35"/>
    </location>
    <ligand>
        <name>ATP</name>
        <dbReference type="ChEBI" id="CHEBI:30616"/>
    </ligand>
</feature>
<evidence type="ECO:0000256" key="6">
    <source>
        <dbReference type="ARBA" id="ARBA00022840"/>
    </source>
</evidence>
<evidence type="ECO:0000256" key="8">
    <source>
        <dbReference type="HAMAP-Rule" id="MF_01161"/>
    </source>
</evidence>
<keyword evidence="4 8" id="KW-0819">tRNA processing</keyword>
<evidence type="ECO:0000256" key="1">
    <source>
        <dbReference type="ARBA" id="ARBA00004496"/>
    </source>
</evidence>
<dbReference type="SUPFAM" id="SSF52402">
    <property type="entry name" value="Adenine nucleotide alpha hydrolases-like"/>
    <property type="match status" value="1"/>
</dbReference>
<dbReference type="SMART" id="SM00977">
    <property type="entry name" value="TilS_C"/>
    <property type="match status" value="1"/>
</dbReference>
<dbReference type="InterPro" id="IPR012094">
    <property type="entry name" value="tRNA_Ile_lys_synt"/>
</dbReference>
<keyword evidence="3 8" id="KW-0436">Ligase</keyword>
<comment type="domain">
    <text evidence="8">The N-terminal region contains the highly conserved SGGXDS motif, predicted to be a P-loop motif involved in ATP binding.</text>
</comment>
<keyword evidence="12" id="KW-1185">Reference proteome</keyword>
<dbReference type="InterPro" id="IPR014729">
    <property type="entry name" value="Rossmann-like_a/b/a_fold"/>
</dbReference>
<evidence type="ECO:0000256" key="9">
    <source>
        <dbReference type="SAM" id="MobiDB-lite"/>
    </source>
</evidence>
<dbReference type="CDD" id="cd01992">
    <property type="entry name" value="TilS_N"/>
    <property type="match status" value="1"/>
</dbReference>
<comment type="caution">
    <text evidence="11">The sequence shown here is derived from an EMBL/GenBank/DDBJ whole genome shotgun (WGS) entry which is preliminary data.</text>
</comment>
<dbReference type="SUPFAM" id="SSF56037">
    <property type="entry name" value="PheT/TilS domain"/>
    <property type="match status" value="1"/>
</dbReference>
<reference evidence="11 12" key="1">
    <citation type="submission" date="2020-08" db="EMBL/GenBank/DDBJ databases">
        <title>Genome public.</title>
        <authorList>
            <person name="Liu C."/>
            <person name="Sun Q."/>
        </authorList>
    </citation>
    <scope>NUCLEOTIDE SEQUENCE [LARGE SCALE GENOMIC DNA]</scope>
    <source>
        <strain evidence="11 12">NSJ-37</strain>
    </source>
</reference>
<keyword evidence="6 8" id="KW-0067">ATP-binding</keyword>
<dbReference type="Pfam" id="PF01171">
    <property type="entry name" value="ATP_bind_3"/>
    <property type="match status" value="1"/>
</dbReference>
<name>A0ABR7N1C9_9FIRM</name>
<comment type="similarity">
    <text evidence="8">Belongs to the tRNA(Ile)-lysidine synthase family.</text>
</comment>
<evidence type="ECO:0000256" key="2">
    <source>
        <dbReference type="ARBA" id="ARBA00022490"/>
    </source>
</evidence>
<dbReference type="Gene3D" id="3.30.465.60">
    <property type="match status" value="1"/>
</dbReference>
<dbReference type="InterPro" id="IPR012796">
    <property type="entry name" value="Lysidine-tRNA-synth_C"/>
</dbReference>
<dbReference type="Proteomes" id="UP000606193">
    <property type="component" value="Unassembled WGS sequence"/>
</dbReference>
<dbReference type="PANTHER" id="PTHR43033:SF1">
    <property type="entry name" value="TRNA(ILE)-LYSIDINE SYNTHASE-RELATED"/>
    <property type="match status" value="1"/>
</dbReference>
<evidence type="ECO:0000256" key="7">
    <source>
        <dbReference type="ARBA" id="ARBA00048539"/>
    </source>
</evidence>
<evidence type="ECO:0000313" key="12">
    <source>
        <dbReference type="Proteomes" id="UP000606193"/>
    </source>
</evidence>
<dbReference type="NCBIfam" id="TIGR02432">
    <property type="entry name" value="lysidine_TilS_N"/>
    <property type="match status" value="1"/>
</dbReference>
<accession>A0ABR7N1C9</accession>
<dbReference type="PANTHER" id="PTHR43033">
    <property type="entry name" value="TRNA(ILE)-LYSIDINE SYNTHASE-RELATED"/>
    <property type="match status" value="1"/>
</dbReference>
<proteinExistence type="inferred from homology"/>
<dbReference type="SUPFAM" id="SSF82829">
    <property type="entry name" value="MesJ substrate recognition domain-like"/>
    <property type="match status" value="1"/>
</dbReference>
<dbReference type="InterPro" id="IPR011063">
    <property type="entry name" value="TilS/TtcA_N"/>
</dbReference>
<comment type="catalytic activity">
    <reaction evidence="7 8">
        <text>cytidine(34) in tRNA(Ile2) + L-lysine + ATP = lysidine(34) in tRNA(Ile2) + AMP + diphosphate + H(+)</text>
        <dbReference type="Rhea" id="RHEA:43744"/>
        <dbReference type="Rhea" id="RHEA-COMP:10625"/>
        <dbReference type="Rhea" id="RHEA-COMP:10670"/>
        <dbReference type="ChEBI" id="CHEBI:15378"/>
        <dbReference type="ChEBI" id="CHEBI:30616"/>
        <dbReference type="ChEBI" id="CHEBI:32551"/>
        <dbReference type="ChEBI" id="CHEBI:33019"/>
        <dbReference type="ChEBI" id="CHEBI:82748"/>
        <dbReference type="ChEBI" id="CHEBI:83665"/>
        <dbReference type="ChEBI" id="CHEBI:456215"/>
        <dbReference type="EC" id="6.3.4.19"/>
    </reaction>
</comment>
<dbReference type="InterPro" id="IPR012795">
    <property type="entry name" value="tRNA_Ile_lys_synt_N"/>
</dbReference>
<sequence length="533" mass="61845">MRLESYHEVKDFCRQNHLLEPSDRVLVAFSGGADSVYLARALLELSREWDFVVELIHVNHQIRGEEAERDEMFCKSFAEENGIRIHICRGDVPKMVQEKKYSLEEAARIYRYRCIEETAEQYGFQKVAIAHHRDDQAETVLFQMLRGSGVRGMGGMCPRNGRYIRPLLFLCHDQIVRELGQISQSWCEDSTNQEADCSRNQIRLKILPLLEECVNRRASEHLARTAVRMQEVQAFLEEELAKRLPELVVDFPEEGFAGRKELRARVRELQMLPKALQREFAYWMITQAAEHRKDITSRHLEALLALAAGESGKRISLPYGLVAGRDYDILWIRKEYPNKVQQPDKAKQGKTAAETENTAEAGRNGTEDNTYPYWDSAGKEPKSIVLCGTEGKEIKLLLQRKNFFEAFEDNERKIPKNNCTKWFDYAKINGMLEFRHPEEGDFLWLDEQGTRKKPLNRLLIDRHVPREDRRKIWILAEGSHVVWIPELDRVSAGYYVSDRTEEILCIKMITESEKKDERNSTCYVFPGAGGKQD</sequence>